<dbReference type="SUPFAM" id="SSF48452">
    <property type="entry name" value="TPR-like"/>
    <property type="match status" value="1"/>
</dbReference>
<evidence type="ECO:0000313" key="2">
    <source>
        <dbReference type="Proteomes" id="UP000187209"/>
    </source>
</evidence>
<dbReference type="Gene3D" id="1.25.40.10">
    <property type="entry name" value="Tetratricopeptide repeat domain"/>
    <property type="match status" value="1"/>
</dbReference>
<organism evidence="1 2">
    <name type="scientific">Stentor coeruleus</name>
    <dbReference type="NCBI Taxonomy" id="5963"/>
    <lineage>
        <taxon>Eukaryota</taxon>
        <taxon>Sar</taxon>
        <taxon>Alveolata</taxon>
        <taxon>Ciliophora</taxon>
        <taxon>Postciliodesmatophora</taxon>
        <taxon>Heterotrichea</taxon>
        <taxon>Heterotrichida</taxon>
        <taxon>Stentoridae</taxon>
        <taxon>Stentor</taxon>
    </lineage>
</organism>
<comment type="caution">
    <text evidence="1">The sequence shown here is derived from an EMBL/GenBank/DDBJ whole genome shotgun (WGS) entry which is preliminary data.</text>
</comment>
<dbReference type="InterPro" id="IPR011990">
    <property type="entry name" value="TPR-like_helical_dom_sf"/>
</dbReference>
<gene>
    <name evidence="1" type="ORF">SteCoe_5057</name>
</gene>
<keyword evidence="2" id="KW-1185">Reference proteome</keyword>
<dbReference type="EMBL" id="MPUH01000066">
    <property type="protein sequence ID" value="OMJ92187.1"/>
    <property type="molecule type" value="Genomic_DNA"/>
</dbReference>
<name>A0A1R2CT50_9CILI</name>
<proteinExistence type="predicted"/>
<dbReference type="OrthoDB" id="296485at2759"/>
<protein>
    <submittedName>
        <fullName evidence="1">Uncharacterized protein</fullName>
    </submittedName>
</protein>
<reference evidence="1 2" key="1">
    <citation type="submission" date="2016-11" db="EMBL/GenBank/DDBJ databases">
        <title>The macronuclear genome of Stentor coeruleus: a giant cell with tiny introns.</title>
        <authorList>
            <person name="Slabodnick M."/>
            <person name="Ruby J.G."/>
            <person name="Reiff S.B."/>
            <person name="Swart E.C."/>
            <person name="Gosai S."/>
            <person name="Prabakaran S."/>
            <person name="Witkowska E."/>
            <person name="Larue G.E."/>
            <person name="Fisher S."/>
            <person name="Freeman R.M."/>
            <person name="Gunawardena J."/>
            <person name="Chu W."/>
            <person name="Stover N.A."/>
            <person name="Gregory B.D."/>
            <person name="Nowacki M."/>
            <person name="Derisi J."/>
            <person name="Roy S.W."/>
            <person name="Marshall W.F."/>
            <person name="Sood P."/>
        </authorList>
    </citation>
    <scope>NUCLEOTIDE SEQUENCE [LARGE SCALE GENOMIC DNA]</scope>
    <source>
        <strain evidence="1">WM001</strain>
    </source>
</reference>
<evidence type="ECO:0000313" key="1">
    <source>
        <dbReference type="EMBL" id="OMJ92187.1"/>
    </source>
</evidence>
<sequence>MELTEDVKNTVLELNRNAMALLKNDIINEALTLFKKSIEIISITKNCELKYKLLGISQNNLGCYFKRIDKPKTALKYLKKACVNEEKANISNIDRAGTFLNVCAILSALGKHKAALDESLKALALLKTPTKSVNLPATQVIAYHNTAVEYEFLQMFTKSLENYSLAYETALKELGSDHPLTISTKFDYQKATMAIQSKDLTTTIKDLEKKNPLALSFKNTTAKSLNKLKNYALIETLHDNKNRKQSQKDQVRRVSSPFQRNYDKSFIKYTDKKIIPMIVSRSFRIKSLPISPNKHTKTLSPNTLVNVKSRIVATAPDDMKRKKKSMSQKGKKDFLTLKIDSPGKSVDDEYTIEITSKSKDELDQGLVTRSNQKMKEKTTKVLEELGAFKTQAKIERFVYSPALISYKNNSKIQKLSDIEENFVEIGKLKRKNILEENTEKFRKNIEKSERPEIVKSRIQINNFVKINKRTEAAVMIQKNVRKMQCKKIYSSIRNAIILIQRAYREYRDKNSKSE</sequence>
<dbReference type="Gene3D" id="1.20.5.190">
    <property type="match status" value="1"/>
</dbReference>
<accession>A0A1R2CT50</accession>
<dbReference type="Proteomes" id="UP000187209">
    <property type="component" value="Unassembled WGS sequence"/>
</dbReference>
<dbReference type="AlphaFoldDB" id="A0A1R2CT50"/>